<keyword evidence="4" id="KW-0067">ATP-binding</keyword>
<dbReference type="Gene3D" id="1.10.510.10">
    <property type="entry name" value="Transferase(Phosphotransferase) domain 1"/>
    <property type="match status" value="1"/>
</dbReference>
<dbReference type="GO" id="GO:0005524">
    <property type="term" value="F:ATP binding"/>
    <property type="evidence" value="ECO:0007669"/>
    <property type="project" value="UniProtKB-KW"/>
</dbReference>
<dbReference type="AlphaFoldDB" id="A0A0K1E9L1"/>
<dbReference type="SUPFAM" id="SSF56112">
    <property type="entry name" value="Protein kinase-like (PK-like)"/>
    <property type="match status" value="1"/>
</dbReference>
<dbReference type="SMART" id="SM00220">
    <property type="entry name" value="S_TKc"/>
    <property type="match status" value="1"/>
</dbReference>
<reference evidence="7 8" key="1">
    <citation type="submission" date="2015-07" db="EMBL/GenBank/DDBJ databases">
        <title>Genome analysis of myxobacterium Chondromyces crocatus Cm c5 reveals a high potential for natural compound synthesis and the genetic basis for the loss of fruiting body formation.</title>
        <authorList>
            <person name="Zaburannyi N."/>
            <person name="Bunk B."/>
            <person name="Maier J."/>
            <person name="Overmann J."/>
            <person name="Mueller R."/>
        </authorList>
    </citation>
    <scope>NUCLEOTIDE SEQUENCE [LARGE SCALE GENOMIC DNA]</scope>
    <source>
        <strain evidence="7 8">Cm c5</strain>
    </source>
</reference>
<feature type="region of interest" description="Disordered" evidence="5">
    <location>
        <begin position="439"/>
        <end position="468"/>
    </location>
</feature>
<feature type="region of interest" description="Disordered" evidence="5">
    <location>
        <begin position="397"/>
        <end position="420"/>
    </location>
</feature>
<dbReference type="PROSITE" id="PS50011">
    <property type="entry name" value="PROTEIN_KINASE_DOM"/>
    <property type="match status" value="1"/>
</dbReference>
<sequence length="598" mass="61887">MQVAAGVVVGGKYRLEKPLSRGGMGAVWLARHVHLASPVAVKFMYASYATSPALLARFEREARIAANLQSPHVVHVHDYGFDAEMPYLVMELLQGEDLGTRLQSVGRVPLSTAVQLLTQIGRALRRAHEAGLVHRDLKPCNIFIARFEDEEIVKVLDFGIVKVPGSSIAGEATRPGELLGSPHYMSPEQVRGDADIDYRSDLWSLSVILFRALTGVLPFPGEQLGTVMAKILVEGVPKATDLAPDLPPMIDLFFEKGLSRAREKRFQSVRAMLDDLRAIAGHGPVSTRVGGSGSWGMDDITVSPPESPRGLCFDEAGWADRSGSVAELLPASEHAPRAAVDSPTPGTLVGAGLGASQRPAARGLSPVVLGTFASVLLISLGGGIALMKVHALDRPGQAPPGEVARGAGSEGGHGASAETTLHGVPPVERRSALVKVAVLAGEGDRKEPGRREASGEAGAAGVKAGDEGGEAAEVAVEVATEVAADGVADVPVGAATETSGNVGVEDTARRGPEAGAESAEVRSEGHEADVADARSAGKGLDGKSAGGERSKRPGARRGSTGGAAAQPAPMEHAAGPRDAATPVVPGNPAWLLPHVLRP</sequence>
<dbReference type="CDD" id="cd14014">
    <property type="entry name" value="STKc_PknB_like"/>
    <property type="match status" value="1"/>
</dbReference>
<dbReference type="EMBL" id="CP012159">
    <property type="protein sequence ID" value="AKT37372.1"/>
    <property type="molecule type" value="Genomic_DNA"/>
</dbReference>
<feature type="domain" description="Protein kinase" evidence="6">
    <location>
        <begin position="13"/>
        <end position="285"/>
    </location>
</feature>
<dbReference type="InterPro" id="IPR000719">
    <property type="entry name" value="Prot_kinase_dom"/>
</dbReference>
<dbReference type="KEGG" id="ccro:CMC5_015070"/>
<evidence type="ECO:0000256" key="5">
    <source>
        <dbReference type="SAM" id="MobiDB-lite"/>
    </source>
</evidence>
<dbReference type="PANTHER" id="PTHR43289">
    <property type="entry name" value="MITOGEN-ACTIVATED PROTEIN KINASE KINASE KINASE 20-RELATED"/>
    <property type="match status" value="1"/>
</dbReference>
<dbReference type="InterPro" id="IPR008271">
    <property type="entry name" value="Ser/Thr_kinase_AS"/>
</dbReference>
<dbReference type="InterPro" id="IPR011009">
    <property type="entry name" value="Kinase-like_dom_sf"/>
</dbReference>
<keyword evidence="2" id="KW-0547">Nucleotide-binding</keyword>
<dbReference type="Pfam" id="PF00069">
    <property type="entry name" value="Pkinase"/>
    <property type="match status" value="1"/>
</dbReference>
<proteinExistence type="predicted"/>
<protein>
    <recommendedName>
        <fullName evidence="6">Protein kinase domain-containing protein</fullName>
    </recommendedName>
</protein>
<dbReference type="PROSITE" id="PS00108">
    <property type="entry name" value="PROTEIN_KINASE_ST"/>
    <property type="match status" value="1"/>
</dbReference>
<feature type="compositionally biased region" description="Low complexity" evidence="5">
    <location>
        <begin position="556"/>
        <end position="573"/>
    </location>
</feature>
<dbReference type="PANTHER" id="PTHR43289:SF6">
    <property type="entry name" value="SERINE_THREONINE-PROTEIN KINASE NEKL-3"/>
    <property type="match status" value="1"/>
</dbReference>
<evidence type="ECO:0000313" key="8">
    <source>
        <dbReference type="Proteomes" id="UP000067626"/>
    </source>
</evidence>
<evidence type="ECO:0000256" key="1">
    <source>
        <dbReference type="ARBA" id="ARBA00022679"/>
    </source>
</evidence>
<dbReference type="STRING" id="52.CMC5_015070"/>
<organism evidence="7 8">
    <name type="scientific">Chondromyces crocatus</name>
    <dbReference type="NCBI Taxonomy" id="52"/>
    <lineage>
        <taxon>Bacteria</taxon>
        <taxon>Pseudomonadati</taxon>
        <taxon>Myxococcota</taxon>
        <taxon>Polyangia</taxon>
        <taxon>Polyangiales</taxon>
        <taxon>Polyangiaceae</taxon>
        <taxon>Chondromyces</taxon>
    </lineage>
</organism>
<gene>
    <name evidence="7" type="ORF">CMC5_015070</name>
</gene>
<keyword evidence="8" id="KW-1185">Reference proteome</keyword>
<feature type="compositionally biased region" description="Basic and acidic residues" evidence="5">
    <location>
        <begin position="442"/>
        <end position="454"/>
    </location>
</feature>
<evidence type="ECO:0000256" key="3">
    <source>
        <dbReference type="ARBA" id="ARBA00022777"/>
    </source>
</evidence>
<feature type="region of interest" description="Disordered" evidence="5">
    <location>
        <begin position="490"/>
        <end position="598"/>
    </location>
</feature>
<feature type="compositionally biased region" description="Basic and acidic residues" evidence="5">
    <location>
        <begin position="519"/>
        <end position="532"/>
    </location>
</feature>
<accession>A0A0K1E9L1</accession>
<evidence type="ECO:0000259" key="6">
    <source>
        <dbReference type="PROSITE" id="PS50011"/>
    </source>
</evidence>
<dbReference type="GO" id="GO:0004674">
    <property type="term" value="F:protein serine/threonine kinase activity"/>
    <property type="evidence" value="ECO:0007669"/>
    <property type="project" value="TreeGrafter"/>
</dbReference>
<evidence type="ECO:0000256" key="4">
    <source>
        <dbReference type="ARBA" id="ARBA00022840"/>
    </source>
</evidence>
<evidence type="ECO:0000256" key="2">
    <source>
        <dbReference type="ARBA" id="ARBA00022741"/>
    </source>
</evidence>
<dbReference type="Proteomes" id="UP000067626">
    <property type="component" value="Chromosome"/>
</dbReference>
<name>A0A0K1E9L1_CHOCO</name>
<keyword evidence="1" id="KW-0808">Transferase</keyword>
<evidence type="ECO:0000313" key="7">
    <source>
        <dbReference type="EMBL" id="AKT37372.1"/>
    </source>
</evidence>
<keyword evidence="3" id="KW-0418">Kinase</keyword>
<dbReference type="Gene3D" id="3.30.200.20">
    <property type="entry name" value="Phosphorylase Kinase, domain 1"/>
    <property type="match status" value="1"/>
</dbReference>